<evidence type="ECO:0000256" key="10">
    <source>
        <dbReference type="HAMAP-Rule" id="MF_01023"/>
    </source>
</evidence>
<evidence type="ECO:0000313" key="14">
    <source>
        <dbReference type="Proteomes" id="UP000242470"/>
    </source>
</evidence>
<evidence type="ECO:0000259" key="11">
    <source>
        <dbReference type="Pfam" id="PF00155"/>
    </source>
</evidence>
<dbReference type="InterPro" id="IPR050106">
    <property type="entry name" value="HistidinolP_aminotransfase"/>
</dbReference>
<evidence type="ECO:0000256" key="8">
    <source>
        <dbReference type="ARBA" id="ARBA00023102"/>
    </source>
</evidence>
<dbReference type="AlphaFoldDB" id="A0AAP8TU21"/>
<keyword evidence="8 10" id="KW-0368">Histidine biosynthesis</keyword>
<keyword evidence="6 10" id="KW-0808">Transferase</keyword>
<evidence type="ECO:0000256" key="2">
    <source>
        <dbReference type="ARBA" id="ARBA00005011"/>
    </source>
</evidence>
<dbReference type="EMBL" id="JAUHQC010000013">
    <property type="protein sequence ID" value="MDN4533972.1"/>
    <property type="molecule type" value="Genomic_DNA"/>
</dbReference>
<feature type="modified residue" description="N6-(pyridoxal phosphate)lysine" evidence="10">
    <location>
        <position position="221"/>
    </location>
</feature>
<gene>
    <name evidence="10 13" type="primary">hisC</name>
    <name evidence="13" type="ORF">CD158_00675</name>
    <name evidence="12" type="ORF">QYH67_10460</name>
</gene>
<dbReference type="Pfam" id="PF00155">
    <property type="entry name" value="Aminotran_1_2"/>
    <property type="match status" value="1"/>
</dbReference>
<evidence type="ECO:0000313" key="13">
    <source>
        <dbReference type="EMBL" id="PNZ69430.1"/>
    </source>
</evidence>
<evidence type="ECO:0000256" key="9">
    <source>
        <dbReference type="ARBA" id="ARBA00047481"/>
    </source>
</evidence>
<dbReference type="GO" id="GO:0004400">
    <property type="term" value="F:histidinol-phosphate transaminase activity"/>
    <property type="evidence" value="ECO:0007669"/>
    <property type="project" value="UniProtKB-UniRule"/>
</dbReference>
<dbReference type="InterPro" id="IPR015422">
    <property type="entry name" value="PyrdxlP-dep_Trfase_small"/>
</dbReference>
<sequence length="351" mass="39864">MKKQLEKLSAYQPGLSPQALREEHGIKGELYKLSSNENLYGPSPNVKEIIKEHLDELYYYPETFAPLLRETISEALGVDRSRILFGAGLDEVILMISRAVLNSGDKIVTSAETFGQYYHNAIVESAEVDLVPLSEGNFDLDEIAAKVDKDTKLVWLCNPNNPTGTYFTHDELDDFLSKIPSEVPVVIDEAYFEFVTASDYPDTLALQQKYENAFVLRTFSKAYGLAGMRIGYVIAAEDAVEKWNIVRPPFNIGRLSEYAAVAAYEDQDYVKQIRERNAKERAKFFAIPQSEHFYPSQTNFIFVNTSRPQALYEALLRVGCITRQFPTGVRITIGFPEQNDKMIEVLKNFDY</sequence>
<comment type="caution">
    <text evidence="13">The sequence shown here is derived from an EMBL/GenBank/DDBJ whole genome shotgun (WGS) entry which is preliminary data.</text>
</comment>
<dbReference type="PANTHER" id="PTHR43643">
    <property type="entry name" value="HISTIDINOL-PHOSPHATE AMINOTRANSFERASE 2"/>
    <property type="match status" value="1"/>
</dbReference>
<dbReference type="CDD" id="cd00609">
    <property type="entry name" value="AAT_like"/>
    <property type="match status" value="1"/>
</dbReference>
<evidence type="ECO:0000256" key="1">
    <source>
        <dbReference type="ARBA" id="ARBA00001933"/>
    </source>
</evidence>
<dbReference type="SUPFAM" id="SSF53383">
    <property type="entry name" value="PLP-dependent transferases"/>
    <property type="match status" value="1"/>
</dbReference>
<evidence type="ECO:0000313" key="12">
    <source>
        <dbReference type="EMBL" id="MDN4533972.1"/>
    </source>
</evidence>
<evidence type="ECO:0000256" key="3">
    <source>
        <dbReference type="ARBA" id="ARBA00011738"/>
    </source>
</evidence>
<dbReference type="GO" id="GO:0030170">
    <property type="term" value="F:pyridoxal phosphate binding"/>
    <property type="evidence" value="ECO:0007669"/>
    <property type="project" value="InterPro"/>
</dbReference>
<proteinExistence type="inferred from homology"/>
<comment type="similarity">
    <text evidence="10">Belongs to the class-II pyridoxal-phosphate-dependent aminotransferase family. Histidinol-phosphate aminotransferase subfamily.</text>
</comment>
<dbReference type="Proteomes" id="UP001171687">
    <property type="component" value="Unassembled WGS sequence"/>
</dbReference>
<evidence type="ECO:0000256" key="7">
    <source>
        <dbReference type="ARBA" id="ARBA00022898"/>
    </source>
</evidence>
<dbReference type="InterPro" id="IPR001917">
    <property type="entry name" value="Aminotrans_II_pyridoxalP_BS"/>
</dbReference>
<dbReference type="PANTHER" id="PTHR43643:SF3">
    <property type="entry name" value="HISTIDINOL-PHOSPHATE AMINOTRANSFERASE"/>
    <property type="match status" value="1"/>
</dbReference>
<evidence type="ECO:0000256" key="4">
    <source>
        <dbReference type="ARBA" id="ARBA00022576"/>
    </source>
</evidence>
<reference evidence="12" key="2">
    <citation type="submission" date="2023-07" db="EMBL/GenBank/DDBJ databases">
        <title>Evaluation of the beneficial properties of pineapple isolates.</title>
        <authorList>
            <person name="Adefiranye O."/>
        </authorList>
    </citation>
    <scope>NUCLEOTIDE SEQUENCE</scope>
    <source>
        <strain evidence="12">PAPLE_T1</strain>
    </source>
</reference>
<dbReference type="HAMAP" id="MF_01023">
    <property type="entry name" value="HisC_aminotrans_2"/>
    <property type="match status" value="1"/>
</dbReference>
<evidence type="ECO:0000256" key="5">
    <source>
        <dbReference type="ARBA" id="ARBA00022605"/>
    </source>
</evidence>
<feature type="domain" description="Aminotransferase class I/classII large" evidence="11">
    <location>
        <begin position="31"/>
        <end position="345"/>
    </location>
</feature>
<dbReference type="InterPro" id="IPR005861">
    <property type="entry name" value="HisP_aminotrans"/>
</dbReference>
<evidence type="ECO:0000256" key="6">
    <source>
        <dbReference type="ARBA" id="ARBA00022679"/>
    </source>
</evidence>
<dbReference type="GeneID" id="64982821"/>
<dbReference type="InterPro" id="IPR015424">
    <property type="entry name" value="PyrdxlP-dep_Trfase"/>
</dbReference>
<dbReference type="InterPro" id="IPR015421">
    <property type="entry name" value="PyrdxlP-dep_Trfase_major"/>
</dbReference>
<dbReference type="EC" id="2.6.1.9" evidence="10"/>
<comment type="catalytic activity">
    <reaction evidence="9 10">
        <text>L-histidinol phosphate + 2-oxoglutarate = 3-(imidazol-4-yl)-2-oxopropyl phosphate + L-glutamate</text>
        <dbReference type="Rhea" id="RHEA:23744"/>
        <dbReference type="ChEBI" id="CHEBI:16810"/>
        <dbReference type="ChEBI" id="CHEBI:29985"/>
        <dbReference type="ChEBI" id="CHEBI:57766"/>
        <dbReference type="ChEBI" id="CHEBI:57980"/>
        <dbReference type="EC" id="2.6.1.9"/>
    </reaction>
</comment>
<dbReference type="RefSeq" id="WP_059106848.1">
    <property type="nucleotide sequence ID" value="NZ_AP024589.1"/>
</dbReference>
<dbReference type="PROSITE" id="PS00599">
    <property type="entry name" value="AA_TRANSFER_CLASS_2"/>
    <property type="match status" value="1"/>
</dbReference>
<reference evidence="13 14" key="1">
    <citation type="submission" date="2017-08" db="EMBL/GenBank/DDBJ databases">
        <title>Draft genome sequences of 64 type strains of genus Staph aureus.</title>
        <authorList>
            <person name="Cole K."/>
            <person name="Golubchik T."/>
            <person name="Russell J."/>
            <person name="Foster D."/>
            <person name="Llewelyn M."/>
            <person name="Wilson D."/>
            <person name="Crook D."/>
            <person name="Paul J."/>
        </authorList>
    </citation>
    <scope>NUCLEOTIDE SEQUENCE [LARGE SCALE GENOMIC DNA]</scope>
    <source>
        <strain evidence="13 14">NCTC 12101</strain>
    </source>
</reference>
<comment type="pathway">
    <text evidence="2 10">Amino-acid biosynthesis; L-histidine biosynthesis; L-histidine from 5-phospho-alpha-D-ribose 1-diphosphate: step 7/9.</text>
</comment>
<dbReference type="EMBL" id="PPQW01000003">
    <property type="protein sequence ID" value="PNZ69430.1"/>
    <property type="molecule type" value="Genomic_DNA"/>
</dbReference>
<dbReference type="Proteomes" id="UP000242470">
    <property type="component" value="Unassembled WGS sequence"/>
</dbReference>
<dbReference type="GO" id="GO:0000105">
    <property type="term" value="P:L-histidine biosynthetic process"/>
    <property type="evidence" value="ECO:0007669"/>
    <property type="project" value="UniProtKB-UniRule"/>
</dbReference>
<keyword evidence="7 10" id="KW-0663">Pyridoxal phosphate</keyword>
<keyword evidence="4 10" id="KW-0032">Aminotransferase</keyword>
<accession>A0AAP8TU21</accession>
<keyword evidence="5 10" id="KW-0028">Amino-acid biosynthesis</keyword>
<organism evidence="13 14">
    <name type="scientific">Staphylococcus auricularis</name>
    <dbReference type="NCBI Taxonomy" id="29379"/>
    <lineage>
        <taxon>Bacteria</taxon>
        <taxon>Bacillati</taxon>
        <taxon>Bacillota</taxon>
        <taxon>Bacilli</taxon>
        <taxon>Bacillales</taxon>
        <taxon>Staphylococcaceae</taxon>
        <taxon>Staphylococcus</taxon>
    </lineage>
</organism>
<dbReference type="NCBIfam" id="TIGR01141">
    <property type="entry name" value="hisC"/>
    <property type="match status" value="1"/>
</dbReference>
<dbReference type="InterPro" id="IPR004839">
    <property type="entry name" value="Aminotransferase_I/II_large"/>
</dbReference>
<comment type="subunit">
    <text evidence="3 10">Homodimer.</text>
</comment>
<comment type="cofactor">
    <cofactor evidence="1 10">
        <name>pyridoxal 5'-phosphate</name>
        <dbReference type="ChEBI" id="CHEBI:597326"/>
    </cofactor>
</comment>
<dbReference type="Gene3D" id="3.40.640.10">
    <property type="entry name" value="Type I PLP-dependent aspartate aminotransferase-like (Major domain)"/>
    <property type="match status" value="1"/>
</dbReference>
<name>A0AAP8TU21_9STAP</name>
<dbReference type="Gene3D" id="3.90.1150.10">
    <property type="entry name" value="Aspartate Aminotransferase, domain 1"/>
    <property type="match status" value="1"/>
</dbReference>
<protein>
    <recommendedName>
        <fullName evidence="10">Histidinol-phosphate aminotransferase</fullName>
        <ecNumber evidence="10">2.6.1.9</ecNumber>
    </recommendedName>
    <alternativeName>
        <fullName evidence="10">Imidazole acetol-phosphate transaminase</fullName>
    </alternativeName>
</protein>